<proteinExistence type="predicted"/>
<keyword evidence="2" id="KW-1185">Reference proteome</keyword>
<sequence>MPKVIAPKIRKKKASIIKKTGIKDFKMPAIRNSSVENIVVSDPKSPGVKNTSVQFNIPTNLTPKNKQLALKHLNSFKLDPQDLNQIPEISFTRRRSFFRERSPSFISSRLSITKPKLDENEIKNMRMERIFKSIQDQTERGEQLKLTEIGLKGTPYHQLLIEEESQKHFVKKKDFEDILEIEKRFTQTIRNSKRDTMIYQKLAKDLSLDGLEESYKLPKSLVYDKESYINPKNTSHRYANSISMNLMNKVAKLNETNVQTHLKKLKFSNGLYQLSPVDSIKKFNNRPLNEIYNGKLQK</sequence>
<evidence type="ECO:0000313" key="1">
    <source>
        <dbReference type="EMBL" id="CAI2370967.1"/>
    </source>
</evidence>
<evidence type="ECO:0000313" key="2">
    <source>
        <dbReference type="Proteomes" id="UP001295684"/>
    </source>
</evidence>
<reference evidence="1" key="1">
    <citation type="submission" date="2023-07" db="EMBL/GenBank/DDBJ databases">
        <authorList>
            <consortium name="AG Swart"/>
            <person name="Singh M."/>
            <person name="Singh A."/>
            <person name="Seah K."/>
            <person name="Emmerich C."/>
        </authorList>
    </citation>
    <scope>NUCLEOTIDE SEQUENCE</scope>
    <source>
        <strain evidence="1">DP1</strain>
    </source>
</reference>
<comment type="caution">
    <text evidence="1">The sequence shown here is derived from an EMBL/GenBank/DDBJ whole genome shotgun (WGS) entry which is preliminary data.</text>
</comment>
<dbReference type="EMBL" id="CAMPGE010012186">
    <property type="protein sequence ID" value="CAI2370967.1"/>
    <property type="molecule type" value="Genomic_DNA"/>
</dbReference>
<dbReference type="AlphaFoldDB" id="A0AAD1ULI6"/>
<protein>
    <submittedName>
        <fullName evidence="1">Uncharacterized protein</fullName>
    </submittedName>
</protein>
<name>A0AAD1ULI6_EUPCR</name>
<gene>
    <name evidence="1" type="ORF">ECRASSUSDP1_LOCUS12287</name>
</gene>
<dbReference type="Proteomes" id="UP001295684">
    <property type="component" value="Unassembled WGS sequence"/>
</dbReference>
<accession>A0AAD1ULI6</accession>
<organism evidence="1 2">
    <name type="scientific">Euplotes crassus</name>
    <dbReference type="NCBI Taxonomy" id="5936"/>
    <lineage>
        <taxon>Eukaryota</taxon>
        <taxon>Sar</taxon>
        <taxon>Alveolata</taxon>
        <taxon>Ciliophora</taxon>
        <taxon>Intramacronucleata</taxon>
        <taxon>Spirotrichea</taxon>
        <taxon>Hypotrichia</taxon>
        <taxon>Euplotida</taxon>
        <taxon>Euplotidae</taxon>
        <taxon>Moneuplotes</taxon>
    </lineage>
</organism>